<dbReference type="PIRSF" id="PIRSF028774">
    <property type="entry name" value="UCP028774"/>
    <property type="match status" value="1"/>
</dbReference>
<dbReference type="InterPro" id="IPR048646">
    <property type="entry name" value="RlmM_THUMP-like"/>
</dbReference>
<evidence type="ECO:0000256" key="3">
    <source>
        <dbReference type="ARBA" id="ARBA00022603"/>
    </source>
</evidence>
<feature type="domain" description="Ribosomal RNA methyltransferase FtsJ" evidence="9">
    <location>
        <begin position="188"/>
        <end position="280"/>
    </location>
</feature>
<evidence type="ECO:0000256" key="2">
    <source>
        <dbReference type="ARBA" id="ARBA00022552"/>
    </source>
</evidence>
<dbReference type="Pfam" id="PF21239">
    <property type="entry name" value="RLMM_N"/>
    <property type="match status" value="1"/>
</dbReference>
<dbReference type="NCBIfam" id="NF008734">
    <property type="entry name" value="PRK11760.1"/>
    <property type="match status" value="1"/>
</dbReference>
<evidence type="ECO:0000313" key="13">
    <source>
        <dbReference type="Proteomes" id="UP000249396"/>
    </source>
</evidence>
<keyword evidence="4 6" id="KW-0808">Transferase</keyword>
<dbReference type="AlphaFoldDB" id="A0A2W4SE81"/>
<dbReference type="InterPro" id="IPR029063">
    <property type="entry name" value="SAM-dependent_MTases_sf"/>
</dbReference>
<feature type="domain" description="RlmM ferredoxin-like" evidence="10">
    <location>
        <begin position="6"/>
        <end position="74"/>
    </location>
</feature>
<dbReference type="GO" id="GO:0032259">
    <property type="term" value="P:methylation"/>
    <property type="evidence" value="ECO:0007669"/>
    <property type="project" value="UniProtKB-KW"/>
</dbReference>
<evidence type="ECO:0000256" key="6">
    <source>
        <dbReference type="HAMAP-Rule" id="MF_01551"/>
    </source>
</evidence>
<feature type="binding site" evidence="6 8">
    <location>
        <position position="240"/>
    </location>
    <ligand>
        <name>S-adenosyl-L-methionine</name>
        <dbReference type="ChEBI" id="CHEBI:59789"/>
    </ligand>
</feature>
<dbReference type="HAMAP" id="MF_01551">
    <property type="entry name" value="23SrRNA_methyltr_M"/>
    <property type="match status" value="1"/>
</dbReference>
<dbReference type="Gene3D" id="3.30.2300.20">
    <property type="match status" value="1"/>
</dbReference>
<feature type="binding site" evidence="6 8">
    <location>
        <begin position="221"/>
        <end position="224"/>
    </location>
    <ligand>
        <name>S-adenosyl-L-methionine</name>
        <dbReference type="ChEBI" id="CHEBI:59789"/>
    </ligand>
</feature>
<dbReference type="PANTHER" id="PTHR37524:SF2">
    <property type="entry name" value="RIBOSOMAL RNA METHYLTRANSFERASE FTSJ DOMAIN-CONTAINING PROTEIN"/>
    <property type="match status" value="1"/>
</dbReference>
<dbReference type="Gene3D" id="3.30.70.2810">
    <property type="match status" value="1"/>
</dbReference>
<dbReference type="Pfam" id="PF18125">
    <property type="entry name" value="RlmM_FDX"/>
    <property type="match status" value="1"/>
</dbReference>
<accession>A0A2W4SE81</accession>
<dbReference type="EC" id="2.1.1.186" evidence="6"/>
<keyword evidence="2 6" id="KW-0698">rRNA processing</keyword>
<feature type="binding site" evidence="6 8">
    <location>
        <position position="260"/>
    </location>
    <ligand>
        <name>S-adenosyl-L-methionine</name>
        <dbReference type="ChEBI" id="CHEBI:59789"/>
    </ligand>
</feature>
<keyword evidence="5 6" id="KW-0949">S-adenosyl-L-methionine</keyword>
<comment type="catalytic activity">
    <reaction evidence="6">
        <text>cytidine(2498) in 23S rRNA + S-adenosyl-L-methionine = 2'-O-methylcytidine(2498) in 23S rRNA + S-adenosyl-L-homocysteine + H(+)</text>
        <dbReference type="Rhea" id="RHEA:42788"/>
        <dbReference type="Rhea" id="RHEA-COMP:10244"/>
        <dbReference type="Rhea" id="RHEA-COMP:10245"/>
        <dbReference type="ChEBI" id="CHEBI:15378"/>
        <dbReference type="ChEBI" id="CHEBI:57856"/>
        <dbReference type="ChEBI" id="CHEBI:59789"/>
        <dbReference type="ChEBI" id="CHEBI:74495"/>
        <dbReference type="ChEBI" id="CHEBI:82748"/>
        <dbReference type="EC" id="2.1.1.186"/>
    </reaction>
</comment>
<reference evidence="12 13" key="1">
    <citation type="journal article" date="2018" name="Aquat. Microb. Ecol.">
        <title>Gammaproteobacterial methanotrophs dominate.</title>
        <authorList>
            <person name="Rissanen A.J."/>
            <person name="Saarenheimo J."/>
            <person name="Tiirola M."/>
            <person name="Peura S."/>
            <person name="Aalto S.L."/>
            <person name="Karvinen A."/>
            <person name="Nykanen H."/>
        </authorList>
    </citation>
    <scope>NUCLEOTIDE SEQUENCE [LARGE SCALE GENOMIC DNA]</scope>
    <source>
        <strain evidence="12">AMbin10</strain>
    </source>
</reference>
<feature type="binding site" evidence="6 8">
    <location>
        <position position="190"/>
    </location>
    <ligand>
        <name>S-adenosyl-L-methionine</name>
        <dbReference type="ChEBI" id="CHEBI:59789"/>
    </ligand>
</feature>
<keyword evidence="3 6" id="KW-0489">Methyltransferase</keyword>
<comment type="caution">
    <text evidence="12">The sequence shown here is derived from an EMBL/GenBank/DDBJ whole genome shotgun (WGS) entry which is preliminary data.</text>
</comment>
<sequence length="354" mass="39714">MKPALQSLLLYCRPGFEKECAAEIQDQTHKLEVLGYSKASPGAGFVLFTPYQEPDMAVLGKQLNFADLCFARQMVAVLPLLSKLPVNDRISPLLESASNLARQFSATWLETADTNEAKELAVFVRKFEGPLNRALVDAGLASPKPGAPRLHLFFLNSTTVYVGLSRPVNSSPWPMGIARLKFPRSAPSRSTLKLEEALLFFLGNETKFLQPGMNAVDLGAAPGGWTWQLVKRSIRVTAVDNGPMDKDLMDSGIVQHLRTDGFRYAPPKPVDWLVCDMVEQPSRIAALVARWMAESHCRHAMFNLKLPMKKRYEEVLRCREIIEEALDKAEVPFRLSFKQLYHDREEVTGYLAHL</sequence>
<protein>
    <recommendedName>
        <fullName evidence="6">Ribosomal RNA large subunit methyltransferase M</fullName>
        <ecNumber evidence="6">2.1.1.186</ecNumber>
    </recommendedName>
    <alternativeName>
        <fullName evidence="6">23S rRNA (cytidine2498-2'-O)-methyltransferase</fullName>
    </alternativeName>
    <alternativeName>
        <fullName evidence="6">23S rRNA 2'-O-ribose methyltransferase RlmM</fullName>
    </alternativeName>
</protein>
<dbReference type="GO" id="GO:0006364">
    <property type="term" value="P:rRNA processing"/>
    <property type="evidence" value="ECO:0007669"/>
    <property type="project" value="UniProtKB-UniRule"/>
</dbReference>
<feature type="binding site" evidence="6 8">
    <location>
        <position position="276"/>
    </location>
    <ligand>
        <name>S-adenosyl-L-methionine</name>
        <dbReference type="ChEBI" id="CHEBI:59789"/>
    </ligand>
</feature>
<feature type="active site" description="Proton acceptor" evidence="6 7">
    <location>
        <position position="305"/>
    </location>
</feature>
<dbReference type="GO" id="GO:0008757">
    <property type="term" value="F:S-adenosylmethionine-dependent methyltransferase activity"/>
    <property type="evidence" value="ECO:0007669"/>
    <property type="project" value="UniProtKB-UniRule"/>
</dbReference>
<comment type="subcellular location">
    <subcellularLocation>
        <location evidence="6">Cytoplasm</location>
    </subcellularLocation>
</comment>
<dbReference type="GO" id="GO:0005737">
    <property type="term" value="C:cytoplasm"/>
    <property type="evidence" value="ECO:0007669"/>
    <property type="project" value="UniProtKB-SubCell"/>
</dbReference>
<name>A0A2W4SE81_9GAMM</name>
<evidence type="ECO:0000256" key="5">
    <source>
        <dbReference type="ARBA" id="ARBA00022691"/>
    </source>
</evidence>
<feature type="domain" description="Ribosomal RNA large subunit methyltransferase M THUMP-like" evidence="11">
    <location>
        <begin position="88"/>
        <end position="165"/>
    </location>
</feature>
<evidence type="ECO:0000259" key="11">
    <source>
        <dbReference type="Pfam" id="PF21239"/>
    </source>
</evidence>
<gene>
    <name evidence="6" type="primary">rlmM</name>
    <name evidence="12" type="ORF">DM484_25220</name>
</gene>
<dbReference type="PANTHER" id="PTHR37524">
    <property type="entry name" value="RIBOSOMAL RNA LARGE SUBUNIT METHYLTRANSFERASE M"/>
    <property type="match status" value="1"/>
</dbReference>
<evidence type="ECO:0000313" key="12">
    <source>
        <dbReference type="EMBL" id="PZN71944.1"/>
    </source>
</evidence>
<evidence type="ECO:0000259" key="10">
    <source>
        <dbReference type="Pfam" id="PF18125"/>
    </source>
</evidence>
<dbReference type="Pfam" id="PF01728">
    <property type="entry name" value="FtsJ"/>
    <property type="match status" value="1"/>
</dbReference>
<evidence type="ECO:0000256" key="8">
    <source>
        <dbReference type="PIRSR" id="PIRSR028774-2"/>
    </source>
</evidence>
<comment type="function">
    <text evidence="6">Catalyzes the 2'-O-methylation at nucleotide C2498 in 23S rRNA.</text>
</comment>
<evidence type="ECO:0000256" key="7">
    <source>
        <dbReference type="PIRSR" id="PIRSR028774-1"/>
    </source>
</evidence>
<dbReference type="InterPro" id="IPR002877">
    <property type="entry name" value="RNA_MeTrfase_FtsJ_dom"/>
</dbReference>
<dbReference type="InterPro" id="IPR040739">
    <property type="entry name" value="RlmM_FDX"/>
</dbReference>
<dbReference type="Gene3D" id="3.40.50.150">
    <property type="entry name" value="Vaccinia Virus protein VP39"/>
    <property type="match status" value="1"/>
</dbReference>
<evidence type="ECO:0000256" key="1">
    <source>
        <dbReference type="ARBA" id="ARBA00022490"/>
    </source>
</evidence>
<evidence type="ECO:0000259" key="9">
    <source>
        <dbReference type="Pfam" id="PF01728"/>
    </source>
</evidence>
<dbReference type="InterPro" id="IPR011224">
    <property type="entry name" value="rRNA_MeTrfase_M"/>
</dbReference>
<comment type="similarity">
    <text evidence="6">Belongs to the class I-like SAM-binding methyltransferase superfamily. RNA methyltransferase RlmE family. RlmM subfamily.</text>
</comment>
<proteinExistence type="inferred from homology"/>
<dbReference type="SUPFAM" id="SSF53335">
    <property type="entry name" value="S-adenosyl-L-methionine-dependent methyltransferases"/>
    <property type="match status" value="1"/>
</dbReference>
<comment type="subunit">
    <text evidence="6">Monomer.</text>
</comment>
<keyword evidence="1 6" id="KW-0963">Cytoplasm</keyword>
<organism evidence="12 13">
    <name type="scientific">Candidatus Methylumidiphilus alinenensis</name>
    <dbReference type="NCBI Taxonomy" id="2202197"/>
    <lineage>
        <taxon>Bacteria</taxon>
        <taxon>Pseudomonadati</taxon>
        <taxon>Pseudomonadota</taxon>
        <taxon>Gammaproteobacteria</taxon>
        <taxon>Methylococcales</taxon>
        <taxon>Candidatus Methylumidiphilus</taxon>
    </lineage>
</organism>
<dbReference type="EMBL" id="QJPH01000504">
    <property type="protein sequence ID" value="PZN71944.1"/>
    <property type="molecule type" value="Genomic_DNA"/>
</dbReference>
<evidence type="ECO:0000256" key="4">
    <source>
        <dbReference type="ARBA" id="ARBA00022679"/>
    </source>
</evidence>
<dbReference type="Proteomes" id="UP000249396">
    <property type="component" value="Unassembled WGS sequence"/>
</dbReference>